<sequence>MKTGKPYFYGWPNYVKSKRADHQDIWKIIVKSRTVKLRITIEALYLLNFRPVNLKCFSFTLETSISWEKMYKDCLSISTSLCRIECGTRTSNLVCHVLIRLIECLMSLPIDYPKIYFGMTDDDVEGVNFFTRYVCETETLLSDERDFLNGSYETCSIKLMNINSKWNKIKYVLKSISWEKMYKDRLSISVRLCRIECGSNTTTL</sequence>
<evidence type="ECO:0000313" key="2">
    <source>
        <dbReference type="Proteomes" id="UP000475862"/>
    </source>
</evidence>
<organism evidence="1 2">
    <name type="scientific">Aphis glycines</name>
    <name type="common">Soybean aphid</name>
    <dbReference type="NCBI Taxonomy" id="307491"/>
    <lineage>
        <taxon>Eukaryota</taxon>
        <taxon>Metazoa</taxon>
        <taxon>Ecdysozoa</taxon>
        <taxon>Arthropoda</taxon>
        <taxon>Hexapoda</taxon>
        <taxon>Insecta</taxon>
        <taxon>Pterygota</taxon>
        <taxon>Neoptera</taxon>
        <taxon>Paraneoptera</taxon>
        <taxon>Hemiptera</taxon>
        <taxon>Sternorrhyncha</taxon>
        <taxon>Aphidomorpha</taxon>
        <taxon>Aphidoidea</taxon>
        <taxon>Aphididae</taxon>
        <taxon>Aphidini</taxon>
        <taxon>Aphis</taxon>
        <taxon>Aphis</taxon>
    </lineage>
</organism>
<dbReference type="Proteomes" id="UP000475862">
    <property type="component" value="Unassembled WGS sequence"/>
</dbReference>
<protein>
    <submittedName>
        <fullName evidence="1">Uncharacterized protein</fullName>
    </submittedName>
</protein>
<name>A0A6G0STR4_APHGL</name>
<evidence type="ECO:0000313" key="1">
    <source>
        <dbReference type="EMBL" id="KAE9521699.1"/>
    </source>
</evidence>
<gene>
    <name evidence="1" type="ORF">AGLY_017902</name>
</gene>
<accession>A0A6G0STR4</accession>
<dbReference type="EMBL" id="VYZN01002455">
    <property type="protein sequence ID" value="KAE9521699.1"/>
    <property type="molecule type" value="Genomic_DNA"/>
</dbReference>
<comment type="caution">
    <text evidence="1">The sequence shown here is derived from an EMBL/GenBank/DDBJ whole genome shotgun (WGS) entry which is preliminary data.</text>
</comment>
<proteinExistence type="predicted"/>
<keyword evidence="2" id="KW-1185">Reference proteome</keyword>
<dbReference type="AlphaFoldDB" id="A0A6G0STR4"/>
<reference evidence="1 2" key="1">
    <citation type="submission" date="2019-08" db="EMBL/GenBank/DDBJ databases">
        <title>The genome of the soybean aphid Biotype 1, its phylome, world population structure and adaptation to the North American continent.</title>
        <authorList>
            <person name="Giordano R."/>
            <person name="Donthu R.K."/>
            <person name="Hernandez A.G."/>
            <person name="Wright C.L."/>
            <person name="Zimin A.V."/>
        </authorList>
    </citation>
    <scope>NUCLEOTIDE SEQUENCE [LARGE SCALE GENOMIC DNA]</scope>
    <source>
        <tissue evidence="1">Whole aphids</tissue>
    </source>
</reference>